<proteinExistence type="predicted"/>
<comment type="caution">
    <text evidence="2">The sequence shown here is derived from an EMBL/GenBank/DDBJ whole genome shotgun (WGS) entry which is preliminary data.</text>
</comment>
<feature type="region of interest" description="Disordered" evidence="1">
    <location>
        <begin position="180"/>
        <end position="211"/>
    </location>
</feature>
<name>A0ABU6ZWZ7_9FABA</name>
<feature type="compositionally biased region" description="Low complexity" evidence="1">
    <location>
        <begin position="234"/>
        <end position="249"/>
    </location>
</feature>
<protein>
    <submittedName>
        <fullName evidence="2">Uncharacterized protein</fullName>
    </submittedName>
</protein>
<sequence>MGIEAETLSRVVQIEKKAPYSMEDDFLNNTANKTISEVADEDSCASFIMYETVGSDYLNISASDLRTKHIMKGGGAYTGTGTGRGYPFIKWGGGGDRGTRPVAPLHSSHSHTLTLTDLTHLTLFHLHSILPPPPTSSSAVPPPTTVNHRCLLTTSLHPSSSNPSITASILHLWLHAPSSSSASSAAGWRRALRPEKREPRPAAPAASSPCRPAAYTLQQSRLLVFHIQPPRRPAAPASQPSRPAAFFLQ</sequence>
<gene>
    <name evidence="2" type="ORF">PIB30_101679</name>
</gene>
<accession>A0ABU6ZWZ7</accession>
<dbReference type="EMBL" id="JASCZI010274869">
    <property type="protein sequence ID" value="MED6226246.1"/>
    <property type="molecule type" value="Genomic_DNA"/>
</dbReference>
<organism evidence="2 3">
    <name type="scientific">Stylosanthes scabra</name>
    <dbReference type="NCBI Taxonomy" id="79078"/>
    <lineage>
        <taxon>Eukaryota</taxon>
        <taxon>Viridiplantae</taxon>
        <taxon>Streptophyta</taxon>
        <taxon>Embryophyta</taxon>
        <taxon>Tracheophyta</taxon>
        <taxon>Spermatophyta</taxon>
        <taxon>Magnoliopsida</taxon>
        <taxon>eudicotyledons</taxon>
        <taxon>Gunneridae</taxon>
        <taxon>Pentapetalae</taxon>
        <taxon>rosids</taxon>
        <taxon>fabids</taxon>
        <taxon>Fabales</taxon>
        <taxon>Fabaceae</taxon>
        <taxon>Papilionoideae</taxon>
        <taxon>50 kb inversion clade</taxon>
        <taxon>dalbergioids sensu lato</taxon>
        <taxon>Dalbergieae</taxon>
        <taxon>Pterocarpus clade</taxon>
        <taxon>Stylosanthes</taxon>
    </lineage>
</organism>
<keyword evidence="3" id="KW-1185">Reference proteome</keyword>
<dbReference type="Proteomes" id="UP001341840">
    <property type="component" value="Unassembled WGS sequence"/>
</dbReference>
<feature type="region of interest" description="Disordered" evidence="1">
    <location>
        <begin position="228"/>
        <end position="249"/>
    </location>
</feature>
<evidence type="ECO:0000256" key="1">
    <source>
        <dbReference type="SAM" id="MobiDB-lite"/>
    </source>
</evidence>
<evidence type="ECO:0000313" key="3">
    <source>
        <dbReference type="Proteomes" id="UP001341840"/>
    </source>
</evidence>
<evidence type="ECO:0000313" key="2">
    <source>
        <dbReference type="EMBL" id="MED6226246.1"/>
    </source>
</evidence>
<feature type="non-terminal residue" evidence="2">
    <location>
        <position position="249"/>
    </location>
</feature>
<reference evidence="2 3" key="1">
    <citation type="journal article" date="2023" name="Plants (Basel)">
        <title>Bridging the Gap: Combining Genomics and Transcriptomics Approaches to Understand Stylosanthes scabra, an Orphan Legume from the Brazilian Caatinga.</title>
        <authorList>
            <person name="Ferreira-Neto J.R.C."/>
            <person name="da Silva M.D."/>
            <person name="Binneck E."/>
            <person name="de Melo N.F."/>
            <person name="da Silva R.H."/>
            <person name="de Melo A.L.T.M."/>
            <person name="Pandolfi V."/>
            <person name="Bustamante F.O."/>
            <person name="Brasileiro-Vidal A.C."/>
            <person name="Benko-Iseppon A.M."/>
        </authorList>
    </citation>
    <scope>NUCLEOTIDE SEQUENCE [LARGE SCALE GENOMIC DNA]</scope>
    <source>
        <tissue evidence="2">Leaves</tissue>
    </source>
</reference>